<protein>
    <submittedName>
        <fullName evidence="1">DNA repair protein</fullName>
    </submittedName>
</protein>
<accession>A0A1X0ZZN2</accession>
<dbReference type="AlphaFoldDB" id="A0A1X0ZZN2"/>
<reference evidence="1 2" key="1">
    <citation type="submission" date="2017-04" db="EMBL/GenBank/DDBJ databases">
        <title>Presence of VIM-2 positive Pseudomonas species in chickens and their surrounding environment.</title>
        <authorList>
            <person name="Zhang R."/>
        </authorList>
    </citation>
    <scope>NUCLEOTIDE SEQUENCE [LARGE SCALE GENOMIC DNA]</scope>
    <source>
        <strain evidence="1 2">DZ-C18</strain>
    </source>
</reference>
<organism evidence="1 2">
    <name type="scientific">Pseudomonas putida</name>
    <name type="common">Arthrobacter siderocapsulatus</name>
    <dbReference type="NCBI Taxonomy" id="303"/>
    <lineage>
        <taxon>Bacteria</taxon>
        <taxon>Pseudomonadati</taxon>
        <taxon>Pseudomonadota</taxon>
        <taxon>Gammaproteobacteria</taxon>
        <taxon>Pseudomonadales</taxon>
        <taxon>Pseudomonadaceae</taxon>
        <taxon>Pseudomonas</taxon>
    </lineage>
</organism>
<sequence length="176" mass="19701">MPHKVFTVGHSTRSIEAFVALMRSFGVQVVVDIRTVPRSRTNPQYNLDVLPGLLQQEGMDHRRIAALGGLRKKSKAVAPHINGLWRNRSFHNYADHALGAEFAAGLDELIELSEARRCAIMCSEAVWWRCHRRIVAAHLLVRGIEVMHIMDIGKATRAQLTPGAEVHGLKVEYPLP</sequence>
<comment type="caution">
    <text evidence="1">The sequence shown here is derived from an EMBL/GenBank/DDBJ whole genome shotgun (WGS) entry which is preliminary data.</text>
</comment>
<name>A0A1X0ZZN2_PSEPU</name>
<dbReference type="Proteomes" id="UP000193675">
    <property type="component" value="Unassembled WGS sequence"/>
</dbReference>
<evidence type="ECO:0000313" key="2">
    <source>
        <dbReference type="Proteomes" id="UP000193675"/>
    </source>
</evidence>
<gene>
    <name evidence="1" type="ORF">B7H17_10375</name>
</gene>
<dbReference type="Pfam" id="PF04343">
    <property type="entry name" value="DUF488"/>
    <property type="match status" value="1"/>
</dbReference>
<dbReference type="EMBL" id="NBWC01000012">
    <property type="protein sequence ID" value="ORL65138.1"/>
    <property type="molecule type" value="Genomic_DNA"/>
</dbReference>
<evidence type="ECO:0000313" key="1">
    <source>
        <dbReference type="EMBL" id="ORL65138.1"/>
    </source>
</evidence>
<dbReference type="InterPro" id="IPR014519">
    <property type="entry name" value="UCP024492"/>
</dbReference>
<dbReference type="InterPro" id="IPR007438">
    <property type="entry name" value="DUF488"/>
</dbReference>
<dbReference type="PIRSF" id="PIRSF024492">
    <property type="entry name" value="UCP024492"/>
    <property type="match status" value="1"/>
</dbReference>
<proteinExistence type="predicted"/>
<dbReference type="PANTHER" id="PTHR39337:SF1">
    <property type="entry name" value="BLR5642 PROTEIN"/>
    <property type="match status" value="1"/>
</dbReference>
<dbReference type="PANTHER" id="PTHR39337">
    <property type="entry name" value="BLR5642 PROTEIN"/>
    <property type="match status" value="1"/>
</dbReference>